<evidence type="ECO:0000313" key="10">
    <source>
        <dbReference type="Proteomes" id="UP000184139"/>
    </source>
</evidence>
<dbReference type="EMBL" id="FQXS01000025">
    <property type="protein sequence ID" value="SHI05163.1"/>
    <property type="molecule type" value="Genomic_DNA"/>
</dbReference>
<evidence type="ECO:0000256" key="1">
    <source>
        <dbReference type="ARBA" id="ARBA00004651"/>
    </source>
</evidence>
<keyword evidence="4 8" id="KW-0812">Transmembrane</keyword>
<evidence type="ECO:0000256" key="4">
    <source>
        <dbReference type="ARBA" id="ARBA00022692"/>
    </source>
</evidence>
<dbReference type="InterPro" id="IPR024194">
    <property type="entry name" value="Ac/AlaTfrase_AlgI/DltB"/>
</dbReference>
<dbReference type="STRING" id="1121409.SAMN02745124_03487"/>
<dbReference type="PANTHER" id="PTHR13285">
    <property type="entry name" value="ACYLTRANSFERASE"/>
    <property type="match status" value="1"/>
</dbReference>
<keyword evidence="10" id="KW-1185">Reference proteome</keyword>
<keyword evidence="6 7" id="KW-0472">Membrane</keyword>
<dbReference type="Pfam" id="PF03062">
    <property type="entry name" value="MBOAT"/>
    <property type="match status" value="1"/>
</dbReference>
<dbReference type="GO" id="GO:0042121">
    <property type="term" value="P:alginic acid biosynthetic process"/>
    <property type="evidence" value="ECO:0007669"/>
    <property type="project" value="InterPro"/>
</dbReference>
<dbReference type="InterPro" id="IPR004299">
    <property type="entry name" value="MBOAT_fam"/>
</dbReference>
<evidence type="ECO:0000256" key="2">
    <source>
        <dbReference type="ARBA" id="ARBA00010323"/>
    </source>
</evidence>
<evidence type="ECO:0000256" key="8">
    <source>
        <dbReference type="SAM" id="Phobius"/>
    </source>
</evidence>
<dbReference type="Proteomes" id="UP000184139">
    <property type="component" value="Unassembled WGS sequence"/>
</dbReference>
<dbReference type="GO" id="GO:0016746">
    <property type="term" value="F:acyltransferase activity"/>
    <property type="evidence" value="ECO:0007669"/>
    <property type="project" value="UniProtKB-KW"/>
</dbReference>
<name>A0A1M5Y0W0_9BACT</name>
<dbReference type="PIRSF" id="PIRSF500217">
    <property type="entry name" value="AlgI"/>
    <property type="match status" value="1"/>
</dbReference>
<dbReference type="InterPro" id="IPR051085">
    <property type="entry name" value="MB_O-acyltransferase"/>
</dbReference>
<evidence type="ECO:0000256" key="7">
    <source>
        <dbReference type="PIRNR" id="PIRNR016636"/>
    </source>
</evidence>
<comment type="similarity">
    <text evidence="2 7">Belongs to the membrane-bound acyltransferase family.</text>
</comment>
<comment type="subcellular location">
    <subcellularLocation>
        <location evidence="1">Cell membrane</location>
        <topology evidence="1">Multi-pass membrane protein</topology>
    </subcellularLocation>
</comment>
<protein>
    <submittedName>
        <fullName evidence="9">Alginate O-acetyltransferase complex protein AlgI</fullName>
    </submittedName>
</protein>
<feature type="transmembrane region" description="Helical" evidence="8">
    <location>
        <begin position="365"/>
        <end position="385"/>
    </location>
</feature>
<keyword evidence="3 7" id="KW-1003">Cell membrane</keyword>
<feature type="transmembrane region" description="Helical" evidence="8">
    <location>
        <begin position="421"/>
        <end position="440"/>
    </location>
</feature>
<keyword evidence="7" id="KW-0012">Acyltransferase</keyword>
<feature type="transmembrane region" description="Helical" evidence="8">
    <location>
        <begin position="86"/>
        <end position="109"/>
    </location>
</feature>
<dbReference type="PANTHER" id="PTHR13285:SF18">
    <property type="entry name" value="PROTEIN-CYSTEINE N-PALMITOYLTRANSFERASE RASP"/>
    <property type="match status" value="1"/>
</dbReference>
<dbReference type="PIRSF" id="PIRSF016636">
    <property type="entry name" value="AlgI_DltB"/>
    <property type="match status" value="1"/>
</dbReference>
<proteinExistence type="inferred from homology"/>
<organism evidence="9 10">
    <name type="scientific">Desulfofustis glycolicus DSM 9705</name>
    <dbReference type="NCBI Taxonomy" id="1121409"/>
    <lineage>
        <taxon>Bacteria</taxon>
        <taxon>Pseudomonadati</taxon>
        <taxon>Thermodesulfobacteriota</taxon>
        <taxon>Desulfobulbia</taxon>
        <taxon>Desulfobulbales</taxon>
        <taxon>Desulfocapsaceae</taxon>
        <taxon>Desulfofustis</taxon>
    </lineage>
</organism>
<feature type="transmembrane region" description="Helical" evidence="8">
    <location>
        <begin position="392"/>
        <end position="409"/>
    </location>
</feature>
<dbReference type="AlphaFoldDB" id="A0A1M5Y0W0"/>
<evidence type="ECO:0000313" key="9">
    <source>
        <dbReference type="EMBL" id="SHI05163.1"/>
    </source>
</evidence>
<reference evidence="9 10" key="1">
    <citation type="submission" date="2016-11" db="EMBL/GenBank/DDBJ databases">
        <authorList>
            <person name="Jaros S."/>
            <person name="Januszkiewicz K."/>
            <person name="Wedrychowicz H."/>
        </authorList>
    </citation>
    <scope>NUCLEOTIDE SEQUENCE [LARGE SCALE GENOMIC DNA]</scope>
    <source>
        <strain evidence="9 10">DSM 9705</strain>
    </source>
</reference>
<sequence length="493" mass="55958">MKADLCVPHMVFSSTIFLFVFLPLVLLSYLVVSRKFRNLLLLTASLIFYAWGENIYVLLMLVSIALNYSFGLLIDRAKQRGWSARVPLGCALVANLGLLGFFKYANFLVDNLNTVLVNIDLATVELQTVHLPIGISFFTFQALSYVVDVYRGHASVQKNPVHVALYISLFPQLIAGPIVRYHDVAEQIVRRMTRFDDFAYGIRRFIIGLGKKVLVANVLGRTADYIFSLPAETIPAGLAWIGAISYTLQIYYDFSGYSDMAIGLGRMFGFRFLENFNYPYAAQSMREFWRRWHISLSSWFRDYLYIPLGGNRHGGLRTHFNLLIVFFLCGLWHGASWTFVVWGLYHGGFLVLERLRPINTVLEALPRVLRHAYVVLAVVVGWVFFRAETFSYAIGYLQAMVTFTTPPFYNSQLFLIINNEFWLTLVVAIICSAPVMRGLARTYSILEGKAVSSGMIYGYVLSIGAVVFFGFVLSYSVASLMGGAYNPFLYFRF</sequence>
<keyword evidence="5 8" id="KW-1133">Transmembrane helix</keyword>
<feature type="transmembrane region" description="Helical" evidence="8">
    <location>
        <begin position="456"/>
        <end position="478"/>
    </location>
</feature>
<keyword evidence="7 9" id="KW-0808">Transferase</keyword>
<accession>A0A1M5Y0W0</accession>
<evidence type="ECO:0000256" key="5">
    <source>
        <dbReference type="ARBA" id="ARBA00022989"/>
    </source>
</evidence>
<gene>
    <name evidence="9" type="ORF">SAMN02745124_03487</name>
</gene>
<dbReference type="GO" id="GO:0005886">
    <property type="term" value="C:plasma membrane"/>
    <property type="evidence" value="ECO:0007669"/>
    <property type="project" value="UniProtKB-SubCell"/>
</dbReference>
<evidence type="ECO:0000256" key="6">
    <source>
        <dbReference type="ARBA" id="ARBA00023136"/>
    </source>
</evidence>
<feature type="transmembrane region" description="Helical" evidence="8">
    <location>
        <begin position="322"/>
        <end position="345"/>
    </location>
</feature>
<dbReference type="InterPro" id="IPR028362">
    <property type="entry name" value="AlgI"/>
</dbReference>
<feature type="transmembrane region" description="Helical" evidence="8">
    <location>
        <begin position="12"/>
        <end position="32"/>
    </location>
</feature>
<evidence type="ECO:0000256" key="3">
    <source>
        <dbReference type="ARBA" id="ARBA00022475"/>
    </source>
</evidence>